<accession>A0A9D1TH01</accession>
<comment type="caution">
    <text evidence="2">The sequence shown here is derived from an EMBL/GenBank/DDBJ whole genome shotgun (WGS) entry which is preliminary data.</text>
</comment>
<evidence type="ECO:0000313" key="3">
    <source>
        <dbReference type="Proteomes" id="UP000886814"/>
    </source>
</evidence>
<gene>
    <name evidence="2" type="ORF">H9747_13305</name>
</gene>
<feature type="transmembrane region" description="Helical" evidence="1">
    <location>
        <begin position="25"/>
        <end position="45"/>
    </location>
</feature>
<evidence type="ECO:0000313" key="2">
    <source>
        <dbReference type="EMBL" id="HIV39947.1"/>
    </source>
</evidence>
<reference evidence="2" key="1">
    <citation type="journal article" date="2021" name="PeerJ">
        <title>Extensive microbial diversity within the chicken gut microbiome revealed by metagenomics and culture.</title>
        <authorList>
            <person name="Gilroy R."/>
            <person name="Ravi A."/>
            <person name="Getino M."/>
            <person name="Pursley I."/>
            <person name="Horton D.L."/>
            <person name="Alikhan N.F."/>
            <person name="Baker D."/>
            <person name="Gharbi K."/>
            <person name="Hall N."/>
            <person name="Watson M."/>
            <person name="Adriaenssens E.M."/>
            <person name="Foster-Nyarko E."/>
            <person name="Jarju S."/>
            <person name="Secka A."/>
            <person name="Antonio M."/>
            <person name="Oren A."/>
            <person name="Chaudhuri R.R."/>
            <person name="La Ragione R."/>
            <person name="Hildebrand F."/>
            <person name="Pallen M.J."/>
        </authorList>
    </citation>
    <scope>NUCLEOTIDE SEQUENCE</scope>
    <source>
        <strain evidence="2">CHK195-9823</strain>
    </source>
</reference>
<reference evidence="2" key="2">
    <citation type="submission" date="2021-04" db="EMBL/GenBank/DDBJ databases">
        <authorList>
            <person name="Gilroy R."/>
        </authorList>
    </citation>
    <scope>NUCLEOTIDE SEQUENCE</scope>
    <source>
        <strain evidence="2">CHK195-9823</strain>
    </source>
</reference>
<proteinExistence type="predicted"/>
<dbReference type="AlphaFoldDB" id="A0A9D1TH01"/>
<evidence type="ECO:0000256" key="1">
    <source>
        <dbReference type="SAM" id="Phobius"/>
    </source>
</evidence>
<dbReference type="Proteomes" id="UP000886814">
    <property type="component" value="Unassembled WGS sequence"/>
</dbReference>
<keyword evidence="1" id="KW-0812">Transmembrane</keyword>
<sequence length="206" mass="23874">MSKTTKKKIRKGDFGYIKTQQKKRVLYTVLAFIAPLLVFFTGLYINRTRNTVFTVVAVVACLPACKFAVDMIMMFLQKPMSEKDYQEIEKHRHGLTCGYELVISAYEKQSFVDSLAVCGNNVVGYTSREKTDTAFVEKHIQDILRQNGFYVTVKIFRRLPDYTARLESMWEHREALEKDIKYRPDPAAPDMTRNEKIMSVLYAISL</sequence>
<name>A0A9D1TH01_9FIRM</name>
<keyword evidence="1" id="KW-0472">Membrane</keyword>
<dbReference type="EMBL" id="DXIQ01000092">
    <property type="protein sequence ID" value="HIV39947.1"/>
    <property type="molecule type" value="Genomic_DNA"/>
</dbReference>
<organism evidence="2 3">
    <name type="scientific">Candidatus Blautia stercorigallinarum</name>
    <dbReference type="NCBI Taxonomy" id="2838501"/>
    <lineage>
        <taxon>Bacteria</taxon>
        <taxon>Bacillati</taxon>
        <taxon>Bacillota</taxon>
        <taxon>Clostridia</taxon>
        <taxon>Lachnospirales</taxon>
        <taxon>Lachnospiraceae</taxon>
        <taxon>Blautia</taxon>
    </lineage>
</organism>
<keyword evidence="1" id="KW-1133">Transmembrane helix</keyword>
<feature type="transmembrane region" description="Helical" evidence="1">
    <location>
        <begin position="51"/>
        <end position="76"/>
    </location>
</feature>
<protein>
    <submittedName>
        <fullName evidence="2">Uncharacterized protein</fullName>
    </submittedName>
</protein>